<comment type="caution">
    <text evidence="1">The sequence shown here is derived from an EMBL/GenBank/DDBJ whole genome shotgun (WGS) entry which is preliminary data.</text>
</comment>
<evidence type="ECO:0000313" key="2">
    <source>
        <dbReference type="Proteomes" id="UP000176774"/>
    </source>
</evidence>
<sequence>MLSEVGYFKRYARLPKYIFPFLNPMPSNLSRNPSRNILLPLVKITAKPLKSSWPHFPFPFIMYTQPSPSK</sequence>
<reference evidence="1 2" key="1">
    <citation type="journal article" date="2016" name="Nat. Commun.">
        <title>Thousands of microbial genomes shed light on interconnected biogeochemical processes in an aquifer system.</title>
        <authorList>
            <person name="Anantharaman K."/>
            <person name="Brown C.T."/>
            <person name="Hug L.A."/>
            <person name="Sharon I."/>
            <person name="Castelle C.J."/>
            <person name="Probst A.J."/>
            <person name="Thomas B.C."/>
            <person name="Singh A."/>
            <person name="Wilkins M.J."/>
            <person name="Karaoz U."/>
            <person name="Brodie E.L."/>
            <person name="Williams K.H."/>
            <person name="Hubbard S.S."/>
            <person name="Banfield J.F."/>
        </authorList>
    </citation>
    <scope>NUCLEOTIDE SEQUENCE [LARGE SCALE GENOMIC DNA]</scope>
</reference>
<accession>A0A1G2IE31</accession>
<dbReference type="EMBL" id="MHPA01000027">
    <property type="protein sequence ID" value="OGZ72418.1"/>
    <property type="molecule type" value="Genomic_DNA"/>
</dbReference>
<name>A0A1G2IE31_9BACT</name>
<organism evidence="1 2">
    <name type="scientific">Candidatus Staskawiczbacteria bacterium RIFCSPLOWO2_01_FULL_38_12b</name>
    <dbReference type="NCBI Taxonomy" id="1802214"/>
    <lineage>
        <taxon>Bacteria</taxon>
        <taxon>Candidatus Staskawicziibacteriota</taxon>
    </lineage>
</organism>
<dbReference type="AlphaFoldDB" id="A0A1G2IE31"/>
<dbReference type="Proteomes" id="UP000176774">
    <property type="component" value="Unassembled WGS sequence"/>
</dbReference>
<protein>
    <submittedName>
        <fullName evidence="1">Uncharacterized protein</fullName>
    </submittedName>
</protein>
<evidence type="ECO:0000313" key="1">
    <source>
        <dbReference type="EMBL" id="OGZ72418.1"/>
    </source>
</evidence>
<proteinExistence type="predicted"/>
<gene>
    <name evidence="1" type="ORF">A2908_03215</name>
</gene>